<dbReference type="InParanoid" id="J9D7D7"/>
<evidence type="ECO:0008006" key="3">
    <source>
        <dbReference type="Google" id="ProtNLM"/>
    </source>
</evidence>
<accession>J9D7D7</accession>
<evidence type="ECO:0000313" key="1">
    <source>
        <dbReference type="EMBL" id="EJW03439.1"/>
    </source>
</evidence>
<organism evidence="1 2">
    <name type="scientific">Edhazardia aedis (strain USNM 41457)</name>
    <name type="common">Microsporidian parasite</name>
    <dbReference type="NCBI Taxonomy" id="1003232"/>
    <lineage>
        <taxon>Eukaryota</taxon>
        <taxon>Fungi</taxon>
        <taxon>Fungi incertae sedis</taxon>
        <taxon>Microsporidia</taxon>
        <taxon>Edhazardia</taxon>
    </lineage>
</organism>
<dbReference type="VEuPathDB" id="MicrosporidiaDB:EDEG_02204"/>
<reference evidence="2" key="2">
    <citation type="submission" date="2015-07" db="EMBL/GenBank/DDBJ databases">
        <title>Contrasting host-pathogen interactions and genome evolution in two generalist and specialist microsporidian pathogens of mosquitoes.</title>
        <authorList>
            <consortium name="The Broad Institute Genomics Platform"/>
            <consortium name="The Broad Institute Genome Sequencing Center for Infectious Disease"/>
            <person name="Cuomo C.A."/>
            <person name="Sanscrainte N.D."/>
            <person name="Goldberg J.M."/>
            <person name="Heiman D."/>
            <person name="Young S."/>
            <person name="Zeng Q."/>
            <person name="Becnel J.J."/>
            <person name="Birren B.W."/>
        </authorList>
    </citation>
    <scope>NUCLEOTIDE SEQUENCE [LARGE SCALE GENOMIC DNA]</scope>
    <source>
        <strain evidence="2">USNM 41457</strain>
    </source>
</reference>
<gene>
    <name evidence="1" type="ORF">EDEG_02204</name>
</gene>
<protein>
    <recommendedName>
        <fullName evidence="3">Homeobox domain-containing protein</fullName>
    </recommendedName>
</protein>
<reference evidence="1 2" key="1">
    <citation type="submission" date="2011-08" db="EMBL/GenBank/DDBJ databases">
        <authorList>
            <person name="Liu Z.J."/>
            <person name="Shi F.L."/>
            <person name="Lu J.Q."/>
            <person name="Li M."/>
            <person name="Wang Z.L."/>
        </authorList>
    </citation>
    <scope>NUCLEOTIDE SEQUENCE [LARGE SCALE GENOMIC DNA]</scope>
    <source>
        <strain evidence="1 2">USNM 41457</strain>
    </source>
</reference>
<dbReference type="HOGENOM" id="CLU_1713220_0_0_1"/>
<comment type="caution">
    <text evidence="1">The sequence shown here is derived from an EMBL/GenBank/DDBJ whole genome shotgun (WGS) entry which is preliminary data.</text>
</comment>
<dbReference type="EMBL" id="AFBI03000037">
    <property type="protein sequence ID" value="EJW03439.1"/>
    <property type="molecule type" value="Genomic_DNA"/>
</dbReference>
<evidence type="ECO:0000313" key="2">
    <source>
        <dbReference type="Proteomes" id="UP000003163"/>
    </source>
</evidence>
<sequence length="153" mass="18126">MKRRIQESFQENFSNDTSIFYENNNETNVKSFAKTTETSPKNKGKKVFRKPWMDAVNKYSTLSHEQKTSLDIYFANNKSKLTKKNIMAIANSLNLSYNKIMNYVHEKQYHKAIAEPCKSDVCIAELIEIKKRLEQYWNSYLDMAAYFNEQNMY</sequence>
<proteinExistence type="predicted"/>
<keyword evidence="2" id="KW-1185">Reference proteome</keyword>
<dbReference type="AlphaFoldDB" id="J9D7D7"/>
<name>J9D7D7_EDHAE</name>
<dbReference type="Proteomes" id="UP000003163">
    <property type="component" value="Unassembled WGS sequence"/>
</dbReference>